<evidence type="ECO:0000313" key="2">
    <source>
        <dbReference type="Proteomes" id="UP000001574"/>
    </source>
</evidence>
<dbReference type="EMBL" id="CP000479">
    <property type="protein sequence ID" value="ABK64659.1"/>
    <property type="molecule type" value="Genomic_DNA"/>
</dbReference>
<dbReference type="Proteomes" id="UP000001574">
    <property type="component" value="Chromosome"/>
</dbReference>
<gene>
    <name evidence="1" type="ordered locus">MAV_4801</name>
</gene>
<dbReference type="AlphaFoldDB" id="A0A0H2ZR02"/>
<dbReference type="KEGG" id="mav:MAV_4801"/>
<dbReference type="RefSeq" id="WP_011726260.1">
    <property type="nucleotide sequence ID" value="NC_008595.1"/>
</dbReference>
<dbReference type="HOGENOM" id="CLU_1720295_0_0_11"/>
<proteinExistence type="predicted"/>
<reference evidence="1 2" key="1">
    <citation type="submission" date="2006-10" db="EMBL/GenBank/DDBJ databases">
        <authorList>
            <person name="Fleischmann R.D."/>
            <person name="Dodson R.J."/>
            <person name="Haft D.H."/>
            <person name="Merkel J.S."/>
            <person name="Nelson W.C."/>
            <person name="Fraser C.M."/>
        </authorList>
    </citation>
    <scope>NUCLEOTIDE SEQUENCE [LARGE SCALE GENOMIC DNA]</scope>
    <source>
        <strain evidence="1 2">104</strain>
    </source>
</reference>
<evidence type="ECO:0000313" key="1">
    <source>
        <dbReference type="EMBL" id="ABK64659.1"/>
    </source>
</evidence>
<organism evidence="1 2">
    <name type="scientific">Mycobacterium avium (strain 104)</name>
    <dbReference type="NCBI Taxonomy" id="243243"/>
    <lineage>
        <taxon>Bacteria</taxon>
        <taxon>Bacillati</taxon>
        <taxon>Actinomycetota</taxon>
        <taxon>Actinomycetes</taxon>
        <taxon>Mycobacteriales</taxon>
        <taxon>Mycobacteriaceae</taxon>
        <taxon>Mycobacterium</taxon>
        <taxon>Mycobacterium avium complex (MAC)</taxon>
    </lineage>
</organism>
<protein>
    <submittedName>
        <fullName evidence="1">Uncharacterized protein</fullName>
    </submittedName>
</protein>
<accession>A0A0H2ZR02</accession>
<sequence length="152" mass="16237">MNPEALIGMLAELERIRELTLDLVERQAPGLNPAPPADADGAERAVFDLLLGARRAVLGNPAAARRVHDLLVAEGRRYANTPRGARLRDGLVASEAVENLRRVWEMVSLNVLGGPAAPHAGPDAWADLLADAFIGHGLDDAVLARLRPEGYA</sequence>
<name>A0A0H2ZR02_MYCA1</name>